<keyword evidence="4" id="KW-1185">Reference proteome</keyword>
<reference evidence="3 4" key="1">
    <citation type="submission" date="2018-02" db="EMBL/GenBank/DDBJ databases">
        <title>The genomes of Aspergillus section Nigri reveals drivers in fungal speciation.</title>
        <authorList>
            <consortium name="DOE Joint Genome Institute"/>
            <person name="Vesth T.C."/>
            <person name="Nybo J."/>
            <person name="Theobald S."/>
            <person name="Brandl J."/>
            <person name="Frisvad J.C."/>
            <person name="Nielsen K.F."/>
            <person name="Lyhne E.K."/>
            <person name="Kogle M.E."/>
            <person name="Kuo A."/>
            <person name="Riley R."/>
            <person name="Clum A."/>
            <person name="Nolan M."/>
            <person name="Lipzen A."/>
            <person name="Salamov A."/>
            <person name="Henrissat B."/>
            <person name="Wiebenga A."/>
            <person name="De vries R.P."/>
            <person name="Grigoriev I.V."/>
            <person name="Mortensen U.H."/>
            <person name="Andersen M.R."/>
            <person name="Baker S.E."/>
        </authorList>
    </citation>
    <scope>NUCLEOTIDE SEQUENCE [LARGE SCALE GENOMIC DNA]</scope>
    <source>
        <strain evidence="3 4">CBS 115571</strain>
    </source>
</reference>
<dbReference type="Proteomes" id="UP000249829">
    <property type="component" value="Unassembled WGS sequence"/>
</dbReference>
<evidence type="ECO:0000256" key="1">
    <source>
        <dbReference type="SAM" id="MobiDB-lite"/>
    </source>
</evidence>
<keyword evidence="2" id="KW-1133">Transmembrane helix</keyword>
<dbReference type="AlphaFoldDB" id="A0A2V5GSP1"/>
<name>A0A2V5GSP1_ASPV1</name>
<accession>A0A2V5GSP1</accession>
<feature type="region of interest" description="Disordered" evidence="1">
    <location>
        <begin position="1"/>
        <end position="68"/>
    </location>
</feature>
<keyword evidence="2" id="KW-0472">Membrane</keyword>
<dbReference type="EMBL" id="KZ825229">
    <property type="protein sequence ID" value="PYI13831.1"/>
    <property type="molecule type" value="Genomic_DNA"/>
</dbReference>
<evidence type="ECO:0000313" key="4">
    <source>
        <dbReference type="Proteomes" id="UP000249829"/>
    </source>
</evidence>
<gene>
    <name evidence="3" type="ORF">BO99DRAFT_40325</name>
</gene>
<evidence type="ECO:0000256" key="2">
    <source>
        <dbReference type="SAM" id="Phobius"/>
    </source>
</evidence>
<keyword evidence="2" id="KW-0812">Transmembrane</keyword>
<evidence type="ECO:0000313" key="3">
    <source>
        <dbReference type="EMBL" id="PYI13831.1"/>
    </source>
</evidence>
<sequence length="118" mass="13965">MGRRLRLGLSDAKHNHNNHKNGEGATARWENRRRKRKKQHQLTTGSFFWGRTDRQTDRQTDKTRQEQTHRTMLIKGIHSWSSLVSILPYGVSPYGWIFLWAAGGKREEKKQREKKRGL</sequence>
<protein>
    <submittedName>
        <fullName evidence="3">Uncharacterized protein</fullName>
    </submittedName>
</protein>
<feature type="compositionally biased region" description="Basic residues" evidence="1">
    <location>
        <begin position="31"/>
        <end position="40"/>
    </location>
</feature>
<feature type="transmembrane region" description="Helical" evidence="2">
    <location>
        <begin position="80"/>
        <end position="102"/>
    </location>
</feature>
<proteinExistence type="predicted"/>
<feature type="compositionally biased region" description="Basic and acidic residues" evidence="1">
    <location>
        <begin position="51"/>
        <end position="68"/>
    </location>
</feature>
<organism evidence="3 4">
    <name type="scientific">Aspergillus violaceofuscus (strain CBS 115571)</name>
    <dbReference type="NCBI Taxonomy" id="1450538"/>
    <lineage>
        <taxon>Eukaryota</taxon>
        <taxon>Fungi</taxon>
        <taxon>Dikarya</taxon>
        <taxon>Ascomycota</taxon>
        <taxon>Pezizomycotina</taxon>
        <taxon>Eurotiomycetes</taxon>
        <taxon>Eurotiomycetidae</taxon>
        <taxon>Eurotiales</taxon>
        <taxon>Aspergillaceae</taxon>
        <taxon>Aspergillus</taxon>
    </lineage>
</organism>